<dbReference type="AlphaFoldDB" id="A0A427YF41"/>
<feature type="domain" description="Response regulatory" evidence="4">
    <location>
        <begin position="1"/>
        <end position="90"/>
    </location>
</feature>
<feature type="modified residue" description="4-aspartylphosphate" evidence="3">
    <location>
        <position position="25"/>
    </location>
</feature>
<dbReference type="SUPFAM" id="SSF52172">
    <property type="entry name" value="CheY-like"/>
    <property type="match status" value="1"/>
</dbReference>
<comment type="caution">
    <text evidence="5">The sequence shown here is derived from an EMBL/GenBank/DDBJ whole genome shotgun (WGS) entry which is preliminary data.</text>
</comment>
<dbReference type="EMBL" id="RSCD01000012">
    <property type="protein sequence ID" value="RSH89791.1"/>
    <property type="molecule type" value="Genomic_DNA"/>
</dbReference>
<dbReference type="Gene3D" id="3.40.50.2300">
    <property type="match status" value="1"/>
</dbReference>
<dbReference type="GO" id="GO:0000160">
    <property type="term" value="P:phosphorelay signal transduction system"/>
    <property type="evidence" value="ECO:0007669"/>
    <property type="project" value="UniProtKB-KW"/>
</dbReference>
<dbReference type="PANTHER" id="PTHR45339">
    <property type="entry name" value="HYBRID SIGNAL TRANSDUCTION HISTIDINE KINASE J"/>
    <property type="match status" value="1"/>
</dbReference>
<dbReference type="OrthoDB" id="60033at2759"/>
<evidence type="ECO:0000259" key="4">
    <source>
        <dbReference type="PROSITE" id="PS50110"/>
    </source>
</evidence>
<proteinExistence type="predicted"/>
<evidence type="ECO:0000256" key="3">
    <source>
        <dbReference type="PROSITE-ProRule" id="PRU00169"/>
    </source>
</evidence>
<dbReference type="PANTHER" id="PTHR45339:SF1">
    <property type="entry name" value="HYBRID SIGNAL TRANSDUCTION HISTIDINE KINASE J"/>
    <property type="match status" value="1"/>
</dbReference>
<protein>
    <submittedName>
        <fullName evidence="5">HisKA</fullName>
    </submittedName>
</protein>
<dbReference type="InterPro" id="IPR011006">
    <property type="entry name" value="CheY-like_superfamily"/>
</dbReference>
<dbReference type="CDD" id="cd17546">
    <property type="entry name" value="REC_hyHK_CKI1_RcsC-like"/>
    <property type="match status" value="1"/>
</dbReference>
<dbReference type="STRING" id="1890683.A0A427YF41"/>
<accession>A0A427YF41</accession>
<reference evidence="5 6" key="1">
    <citation type="submission" date="2018-11" db="EMBL/GenBank/DDBJ databases">
        <title>Genome sequence of Saitozyma podzolica DSM 27192.</title>
        <authorList>
            <person name="Aliyu H."/>
            <person name="Gorte O."/>
            <person name="Ochsenreither K."/>
        </authorList>
    </citation>
    <scope>NUCLEOTIDE SEQUENCE [LARGE SCALE GENOMIC DNA]</scope>
    <source>
        <strain evidence="5 6">DSM 27192</strain>
    </source>
</reference>
<gene>
    <name evidence="5" type="primary">CNHHK7_2</name>
    <name evidence="5" type="ORF">EHS25_001777</name>
</gene>
<sequence>MALDMIKDSFERKPNAPQFDVVFLDNQMPLMSGVEVAREVREMGCSLYIVGCTGNALREDQEEYLAAGADGIIPKPIHQKVVQDMIREARRRVAGETSLKDLEPEEEPENGILRKTPCPNISDHPLLASAFACRPPVAKIRLKLYEFEDTICVQNEAGITVKDVIDVMRDWYDGPVDIKQSAALSDYVERRLPLLDANAFNDLKTFTNREHLL</sequence>
<keyword evidence="1 3" id="KW-0597">Phosphoprotein</keyword>
<evidence type="ECO:0000256" key="2">
    <source>
        <dbReference type="ARBA" id="ARBA00023012"/>
    </source>
</evidence>
<dbReference type="PROSITE" id="PS50110">
    <property type="entry name" value="RESPONSE_REGULATORY"/>
    <property type="match status" value="1"/>
</dbReference>
<dbReference type="Pfam" id="PF00072">
    <property type="entry name" value="Response_reg"/>
    <property type="match status" value="1"/>
</dbReference>
<evidence type="ECO:0000313" key="5">
    <source>
        <dbReference type="EMBL" id="RSH89791.1"/>
    </source>
</evidence>
<organism evidence="5 6">
    <name type="scientific">Saitozyma podzolica</name>
    <dbReference type="NCBI Taxonomy" id="1890683"/>
    <lineage>
        <taxon>Eukaryota</taxon>
        <taxon>Fungi</taxon>
        <taxon>Dikarya</taxon>
        <taxon>Basidiomycota</taxon>
        <taxon>Agaricomycotina</taxon>
        <taxon>Tremellomycetes</taxon>
        <taxon>Tremellales</taxon>
        <taxon>Trimorphomycetaceae</taxon>
        <taxon>Saitozyma</taxon>
    </lineage>
</organism>
<keyword evidence="6" id="KW-1185">Reference proteome</keyword>
<evidence type="ECO:0000256" key="1">
    <source>
        <dbReference type="ARBA" id="ARBA00022553"/>
    </source>
</evidence>
<dbReference type="Proteomes" id="UP000279259">
    <property type="component" value="Unassembled WGS sequence"/>
</dbReference>
<evidence type="ECO:0000313" key="6">
    <source>
        <dbReference type="Proteomes" id="UP000279259"/>
    </source>
</evidence>
<dbReference type="InterPro" id="IPR001789">
    <property type="entry name" value="Sig_transdc_resp-reg_receiver"/>
</dbReference>
<keyword evidence="2" id="KW-0902">Two-component regulatory system</keyword>
<name>A0A427YF41_9TREE</name>